<evidence type="ECO:0000256" key="11">
    <source>
        <dbReference type="ARBA" id="ARBA00022837"/>
    </source>
</evidence>
<evidence type="ECO:0000256" key="1">
    <source>
        <dbReference type="ARBA" id="ARBA00001910"/>
    </source>
</evidence>
<dbReference type="GO" id="GO:0008240">
    <property type="term" value="F:tripeptidyl-peptidase activity"/>
    <property type="evidence" value="ECO:0007669"/>
    <property type="project" value="UniProtKB-EC"/>
</dbReference>
<evidence type="ECO:0000256" key="4">
    <source>
        <dbReference type="ARBA" id="ARBA00012462"/>
    </source>
</evidence>
<dbReference type="InterPro" id="IPR050819">
    <property type="entry name" value="Tripeptidyl-peptidase_I"/>
</dbReference>
<dbReference type="InterPro" id="IPR036852">
    <property type="entry name" value="Peptidase_S8/S53_dom_sf"/>
</dbReference>
<dbReference type="Gene3D" id="3.40.50.200">
    <property type="entry name" value="Peptidase S8/S53 domain"/>
    <property type="match status" value="1"/>
</dbReference>
<evidence type="ECO:0000256" key="13">
    <source>
        <dbReference type="ARBA" id="ARBA00023145"/>
    </source>
</evidence>
<evidence type="ECO:0000259" key="17">
    <source>
        <dbReference type="PROSITE" id="PS51695"/>
    </source>
</evidence>
<dbReference type="PANTHER" id="PTHR14218">
    <property type="entry name" value="PROTEASE S8 TRIPEPTIDYL PEPTIDASE I CLN2"/>
    <property type="match status" value="1"/>
</dbReference>
<dbReference type="CDD" id="cd04056">
    <property type="entry name" value="Peptidases_S53"/>
    <property type="match status" value="1"/>
</dbReference>
<evidence type="ECO:0000256" key="2">
    <source>
        <dbReference type="ARBA" id="ARBA00002451"/>
    </source>
</evidence>
<dbReference type="InterPro" id="IPR015366">
    <property type="entry name" value="S53_propep"/>
</dbReference>
<feature type="domain" description="Peptidase S53" evidence="17">
    <location>
        <begin position="244"/>
        <end position="656"/>
    </location>
</feature>
<dbReference type="GO" id="GO:0005576">
    <property type="term" value="C:extracellular region"/>
    <property type="evidence" value="ECO:0007669"/>
    <property type="project" value="UniProtKB-SubCell"/>
</dbReference>
<dbReference type="OrthoDB" id="409122at2759"/>
<dbReference type="Pfam" id="PF09286">
    <property type="entry name" value="Pro-kuma_activ"/>
    <property type="match status" value="1"/>
</dbReference>
<feature type="active site" description="Charge relay system" evidence="15">
    <location>
        <position position="325"/>
    </location>
</feature>
<dbReference type="InterPro" id="IPR030400">
    <property type="entry name" value="Sedolisin_dom"/>
</dbReference>
<dbReference type="GO" id="GO:0006508">
    <property type="term" value="P:proteolysis"/>
    <property type="evidence" value="ECO:0007669"/>
    <property type="project" value="UniProtKB-KW"/>
</dbReference>
<feature type="active site" description="Charge relay system" evidence="15">
    <location>
        <position position="574"/>
    </location>
</feature>
<reference evidence="18 19" key="1">
    <citation type="submission" date="2018-05" db="EMBL/GenBank/DDBJ databases">
        <title>Genome sequencing and assembly of the regulated plant pathogen Lachnellula willkommii and related sister species for the development of diagnostic species identification markers.</title>
        <authorList>
            <person name="Giroux E."/>
            <person name="Bilodeau G."/>
        </authorList>
    </citation>
    <scope>NUCLEOTIDE SEQUENCE [LARGE SCALE GENOMIC DNA]</scope>
    <source>
        <strain evidence="18 19">CBS 268.59</strain>
    </source>
</reference>
<comment type="caution">
    <text evidence="18">The sequence shown here is derived from an EMBL/GenBank/DDBJ whole genome shotgun (WGS) entry which is preliminary data.</text>
</comment>
<evidence type="ECO:0000256" key="14">
    <source>
        <dbReference type="ARBA" id="ARBA00023180"/>
    </source>
</evidence>
<dbReference type="SMART" id="SM00944">
    <property type="entry name" value="Pro-kuma_activ"/>
    <property type="match status" value="1"/>
</dbReference>
<dbReference type="FunFam" id="3.40.50.200:FF:000015">
    <property type="entry name" value="Tripeptidyl peptidase A"/>
    <property type="match status" value="1"/>
</dbReference>
<feature type="binding site" evidence="15">
    <location>
        <position position="616"/>
    </location>
    <ligand>
        <name>Ca(2+)</name>
        <dbReference type="ChEBI" id="CHEBI:29108"/>
    </ligand>
</feature>
<dbReference type="Proteomes" id="UP000469558">
    <property type="component" value="Unassembled WGS sequence"/>
</dbReference>
<comment type="cofactor">
    <cofactor evidence="15">
        <name>Ca(2+)</name>
        <dbReference type="ChEBI" id="CHEBI:29108"/>
    </cofactor>
    <text evidence="15">Binds 1 Ca(2+) ion per subunit.</text>
</comment>
<evidence type="ECO:0000256" key="5">
    <source>
        <dbReference type="ARBA" id="ARBA00022525"/>
    </source>
</evidence>
<sequence length="657" mass="71127">MRIQDIVRLFAALVVAVTASPLGSSTRHVVHERRSVLPHNWSKQSRLPPTAVFPVRIGLVQQNLDRADEFIDQVSHPLSADYGKHWSAEKVAEMFSPSAETVFAVKSWLHASGIEPSRIRMSKSRNWVEFNATTAEAESLLRAQYHMYHHEAGHKHVACEEYSIPSHLVEHIDIVTPTVHFDKKVGSPRRVQKHENLPSPILELNKRQLPAPHGLLGSPDDASNPKQGAAIENALMSLDNCDTMITPPCLQALYNVPPGSKAAQNNTLGVVEFTPQAFSQSDMNKFFTQFAPGITQTSPNTNLIDGAIVQTQNQSFSFNGESNLDLQYAMTLIAPQQVTLFQVGDLVSSASFNNFLDAIDGSYCNFDGGDSTDPNVDGQYPSNLPGGFTGPKNCGGFTSTKVYSVSYSSNEADLTSKYVQRQCMEYMKLGLQGVTMLFSSGDFGVAGNGDQCIDSQTLAFNNGSSGIFNPSFPGTCPYITSVGATQINNGSSVRTPESACERVIFSGGGFSNVFAMPSYQQSAVTSYFSNNKISYGADRFNNSQKVRGFPDVSANGANYVIAVDGKFALTFGTSASTPTFASMVNMINEERLAVNKTSVGFMNPTLYVNPTVMNDITNGGNQGCGTPGFNSTKGWDPVTGLGTPNYPAMLKLFMSLP</sequence>
<evidence type="ECO:0000256" key="10">
    <source>
        <dbReference type="ARBA" id="ARBA00022825"/>
    </source>
</evidence>
<evidence type="ECO:0000256" key="7">
    <source>
        <dbReference type="ARBA" id="ARBA00022723"/>
    </source>
</evidence>
<gene>
    <name evidence="18" type="primary">sed1_7</name>
    <name evidence="18" type="ORF">LSUE1_G003306</name>
</gene>
<evidence type="ECO:0000256" key="16">
    <source>
        <dbReference type="SAM" id="SignalP"/>
    </source>
</evidence>
<dbReference type="EC" id="3.4.14.10" evidence="4"/>
<dbReference type="PANTHER" id="PTHR14218:SF19">
    <property type="entry name" value="SERINE PROTEASE AORO, PUTATIVE (AFU_ORTHOLOGUE AFUA_6G10250)-RELATED"/>
    <property type="match status" value="1"/>
</dbReference>
<keyword evidence="7 15" id="KW-0479">Metal-binding</keyword>
<evidence type="ECO:0000256" key="6">
    <source>
        <dbReference type="ARBA" id="ARBA00022670"/>
    </source>
</evidence>
<feature type="active site" description="Charge relay system" evidence="15">
    <location>
        <position position="321"/>
    </location>
</feature>
<evidence type="ECO:0000256" key="3">
    <source>
        <dbReference type="ARBA" id="ARBA00004239"/>
    </source>
</evidence>
<keyword evidence="5" id="KW-0964">Secreted</keyword>
<name>A0A8T9C660_9HELO</name>
<keyword evidence="8 16" id="KW-0732">Signal</keyword>
<evidence type="ECO:0000313" key="19">
    <source>
        <dbReference type="Proteomes" id="UP000469558"/>
    </source>
</evidence>
<keyword evidence="13" id="KW-0865">Zymogen</keyword>
<dbReference type="CDD" id="cd11377">
    <property type="entry name" value="Pro-peptidase_S53"/>
    <property type="match status" value="1"/>
</dbReference>
<dbReference type="SUPFAM" id="SSF52743">
    <property type="entry name" value="Subtilisin-like"/>
    <property type="match status" value="1"/>
</dbReference>
<dbReference type="GO" id="GO:0004252">
    <property type="term" value="F:serine-type endopeptidase activity"/>
    <property type="evidence" value="ECO:0007669"/>
    <property type="project" value="UniProtKB-UniRule"/>
</dbReference>
<dbReference type="AlphaFoldDB" id="A0A8T9C660"/>
<keyword evidence="6 15" id="KW-0645">Protease</keyword>
<evidence type="ECO:0000256" key="15">
    <source>
        <dbReference type="PROSITE-ProRule" id="PRU01032"/>
    </source>
</evidence>
<keyword evidence="12" id="KW-0843">Virulence</keyword>
<evidence type="ECO:0000256" key="9">
    <source>
        <dbReference type="ARBA" id="ARBA00022801"/>
    </source>
</evidence>
<comment type="function">
    <text evidence="2">Secreted tripeptidyl-peptidase which degrades proteins at acidic pHs and is involved in virulence.</text>
</comment>
<dbReference type="SUPFAM" id="SSF54897">
    <property type="entry name" value="Protease propeptides/inhibitors"/>
    <property type="match status" value="1"/>
</dbReference>
<keyword evidence="9 15" id="KW-0378">Hydrolase</keyword>
<comment type="subcellular location">
    <subcellularLocation>
        <location evidence="3">Secreted</location>
        <location evidence="3">Extracellular space</location>
    </subcellularLocation>
</comment>
<keyword evidence="14" id="KW-0325">Glycoprotein</keyword>
<evidence type="ECO:0000256" key="8">
    <source>
        <dbReference type="ARBA" id="ARBA00022729"/>
    </source>
</evidence>
<evidence type="ECO:0000256" key="12">
    <source>
        <dbReference type="ARBA" id="ARBA00023026"/>
    </source>
</evidence>
<dbReference type="PROSITE" id="PS51695">
    <property type="entry name" value="SEDOLISIN"/>
    <property type="match status" value="1"/>
</dbReference>
<dbReference type="EMBL" id="QGMK01000669">
    <property type="protein sequence ID" value="TVY80512.1"/>
    <property type="molecule type" value="Genomic_DNA"/>
</dbReference>
<feature type="chain" id="PRO_5035771217" description="tripeptidyl-peptidase II" evidence="16">
    <location>
        <begin position="20"/>
        <end position="657"/>
    </location>
</feature>
<feature type="signal peptide" evidence="16">
    <location>
        <begin position="1"/>
        <end position="19"/>
    </location>
</feature>
<comment type="catalytic activity">
    <reaction evidence="1">
        <text>Release of an N-terminal tripeptide from a polypeptide.</text>
        <dbReference type="EC" id="3.4.14.10"/>
    </reaction>
</comment>
<feature type="binding site" evidence="15">
    <location>
        <position position="634"/>
    </location>
    <ligand>
        <name>Ca(2+)</name>
        <dbReference type="ChEBI" id="CHEBI:29108"/>
    </ligand>
</feature>
<feature type="binding site" evidence="15">
    <location>
        <position position="615"/>
    </location>
    <ligand>
        <name>Ca(2+)</name>
        <dbReference type="ChEBI" id="CHEBI:29108"/>
    </ligand>
</feature>
<keyword evidence="10 15" id="KW-0720">Serine protease</keyword>
<dbReference type="GO" id="GO:0046872">
    <property type="term" value="F:metal ion binding"/>
    <property type="evidence" value="ECO:0007669"/>
    <property type="project" value="UniProtKB-UniRule"/>
</dbReference>
<protein>
    <recommendedName>
        <fullName evidence="4">tripeptidyl-peptidase II</fullName>
        <ecNumber evidence="4">3.4.14.10</ecNumber>
    </recommendedName>
</protein>
<proteinExistence type="predicted"/>
<accession>A0A8T9C660</accession>
<keyword evidence="11 15" id="KW-0106">Calcium</keyword>
<keyword evidence="19" id="KW-1185">Reference proteome</keyword>
<evidence type="ECO:0000313" key="18">
    <source>
        <dbReference type="EMBL" id="TVY80512.1"/>
    </source>
</evidence>
<feature type="binding site" evidence="15">
    <location>
        <position position="636"/>
    </location>
    <ligand>
        <name>Ca(2+)</name>
        <dbReference type="ChEBI" id="CHEBI:29108"/>
    </ligand>
</feature>
<organism evidence="18 19">
    <name type="scientific">Lachnellula suecica</name>
    <dbReference type="NCBI Taxonomy" id="602035"/>
    <lineage>
        <taxon>Eukaryota</taxon>
        <taxon>Fungi</taxon>
        <taxon>Dikarya</taxon>
        <taxon>Ascomycota</taxon>
        <taxon>Pezizomycotina</taxon>
        <taxon>Leotiomycetes</taxon>
        <taxon>Helotiales</taxon>
        <taxon>Lachnaceae</taxon>
        <taxon>Lachnellula</taxon>
    </lineage>
</organism>